<protein>
    <submittedName>
        <fullName evidence="1">Uncharacterized protein</fullName>
    </submittedName>
</protein>
<dbReference type="Proteomes" id="UP001175228">
    <property type="component" value="Unassembled WGS sequence"/>
</dbReference>
<evidence type="ECO:0000313" key="2">
    <source>
        <dbReference type="Proteomes" id="UP001175228"/>
    </source>
</evidence>
<gene>
    <name evidence="1" type="ORF">EDD18DRAFT_1326505</name>
</gene>
<dbReference type="AlphaFoldDB" id="A0AA39QP73"/>
<dbReference type="Gene3D" id="2.60.40.420">
    <property type="entry name" value="Cupredoxins - blue copper proteins"/>
    <property type="match status" value="1"/>
</dbReference>
<dbReference type="InterPro" id="IPR008972">
    <property type="entry name" value="Cupredoxin"/>
</dbReference>
<name>A0AA39QP73_9AGAR</name>
<reference evidence="1" key="1">
    <citation type="submission" date="2023-06" db="EMBL/GenBank/DDBJ databases">
        <authorList>
            <consortium name="Lawrence Berkeley National Laboratory"/>
            <person name="Ahrendt S."/>
            <person name="Sahu N."/>
            <person name="Indic B."/>
            <person name="Wong-Bajracharya J."/>
            <person name="Merenyi Z."/>
            <person name="Ke H.-M."/>
            <person name="Monk M."/>
            <person name="Kocsube S."/>
            <person name="Drula E."/>
            <person name="Lipzen A."/>
            <person name="Balint B."/>
            <person name="Henrissat B."/>
            <person name="Andreopoulos B."/>
            <person name="Martin F.M."/>
            <person name="Harder C.B."/>
            <person name="Rigling D."/>
            <person name="Ford K.L."/>
            <person name="Foster G.D."/>
            <person name="Pangilinan J."/>
            <person name="Papanicolaou A."/>
            <person name="Barry K."/>
            <person name="LaButti K."/>
            <person name="Viragh M."/>
            <person name="Koriabine M."/>
            <person name="Yan M."/>
            <person name="Riley R."/>
            <person name="Champramary S."/>
            <person name="Plett K.L."/>
            <person name="Tsai I.J."/>
            <person name="Slot J."/>
            <person name="Sipos G."/>
            <person name="Plett J."/>
            <person name="Nagy L.G."/>
            <person name="Grigoriev I.V."/>
        </authorList>
    </citation>
    <scope>NUCLEOTIDE SEQUENCE</scope>
    <source>
        <strain evidence="1">HWK02</strain>
    </source>
</reference>
<organism evidence="1 2">
    <name type="scientific">Armillaria luteobubalina</name>
    <dbReference type="NCBI Taxonomy" id="153913"/>
    <lineage>
        <taxon>Eukaryota</taxon>
        <taxon>Fungi</taxon>
        <taxon>Dikarya</taxon>
        <taxon>Basidiomycota</taxon>
        <taxon>Agaricomycotina</taxon>
        <taxon>Agaricomycetes</taxon>
        <taxon>Agaricomycetidae</taxon>
        <taxon>Agaricales</taxon>
        <taxon>Marasmiineae</taxon>
        <taxon>Physalacriaceae</taxon>
        <taxon>Armillaria</taxon>
    </lineage>
</organism>
<proteinExistence type="predicted"/>
<evidence type="ECO:0000313" key="1">
    <source>
        <dbReference type="EMBL" id="KAK0505401.1"/>
    </source>
</evidence>
<dbReference type="EMBL" id="JAUEPU010000002">
    <property type="protein sequence ID" value="KAK0505401.1"/>
    <property type="molecule type" value="Genomic_DNA"/>
</dbReference>
<comment type="caution">
    <text evidence="1">The sequence shown here is derived from an EMBL/GenBank/DDBJ whole genome shotgun (WGS) entry which is preliminary data.</text>
</comment>
<accession>A0AA39QP73</accession>
<sequence length="182" mass="19875">MTFLIYALKLDANQDIQTYCKSLNFRIRANPNVGETGYGKGINFAILRYSGADDIELISYLSSRVLPLNETDLLVVDVVDRFTVNGASFHPPPIPVLLRILIGAQFTDQLLPAGSVYALPPNSTIEPSVPGFSVGHAVLKSGTQPHELASQQFTEVLRSCSQKAAEIGQLQAVWPLVVEQYS</sequence>
<keyword evidence="2" id="KW-1185">Reference proteome</keyword>